<evidence type="ECO:0000313" key="3">
    <source>
        <dbReference type="EMBL" id="SEL60295.1"/>
    </source>
</evidence>
<keyword evidence="4" id="KW-1185">Reference proteome</keyword>
<dbReference type="AlphaFoldDB" id="A0A1H7RJL2"/>
<feature type="domain" description="Activator of Hsp90 ATPase homologue 1/2-like C-terminal" evidence="2">
    <location>
        <begin position="15"/>
        <end position="155"/>
    </location>
</feature>
<accession>A0A1H7RJL2</accession>
<sequence>MTGKTRTDTASRLVKASPGAVYNAFADPAVLSRWLPPKGMRATIERFEPHPGGSYRMVLTYDDPSGAPGKATADSDIVEGRFVALDPGERIVWEVGFVSDDPALAGTMTMTWRFKEVRDGTEVTILCENVPAGIGKADHDAGLRSTLENLARLIENA</sequence>
<dbReference type="Proteomes" id="UP000199664">
    <property type="component" value="Unassembled WGS sequence"/>
</dbReference>
<name>A0A1H7RJL2_9HYPH</name>
<dbReference type="InterPro" id="IPR023393">
    <property type="entry name" value="START-like_dom_sf"/>
</dbReference>
<dbReference type="Gene3D" id="3.30.530.20">
    <property type="match status" value="1"/>
</dbReference>
<dbReference type="STRING" id="1036779.SAMN04515666_104422"/>
<protein>
    <submittedName>
        <fullName evidence="3">Uncharacterized conserved protein YndB, AHSA1/START domain</fullName>
    </submittedName>
</protein>
<proteinExistence type="inferred from homology"/>
<gene>
    <name evidence="3" type="ORF">SAMN04515666_104422</name>
</gene>
<dbReference type="Pfam" id="PF08327">
    <property type="entry name" value="AHSA1"/>
    <property type="match status" value="1"/>
</dbReference>
<comment type="similarity">
    <text evidence="1">Belongs to the AHA1 family.</text>
</comment>
<evidence type="ECO:0000313" key="4">
    <source>
        <dbReference type="Proteomes" id="UP000199664"/>
    </source>
</evidence>
<dbReference type="OrthoDB" id="9786557at2"/>
<reference evidence="4" key="1">
    <citation type="submission" date="2016-10" db="EMBL/GenBank/DDBJ databases">
        <authorList>
            <person name="Varghese N."/>
            <person name="Submissions S."/>
        </authorList>
    </citation>
    <scope>NUCLEOTIDE SEQUENCE [LARGE SCALE GENOMIC DNA]</scope>
    <source>
        <strain evidence="4">LMG 26383,CCUG 61248,R- 45681</strain>
    </source>
</reference>
<dbReference type="SUPFAM" id="SSF55961">
    <property type="entry name" value="Bet v1-like"/>
    <property type="match status" value="1"/>
</dbReference>
<evidence type="ECO:0000259" key="2">
    <source>
        <dbReference type="Pfam" id="PF08327"/>
    </source>
</evidence>
<dbReference type="InterPro" id="IPR013538">
    <property type="entry name" value="ASHA1/2-like_C"/>
</dbReference>
<evidence type="ECO:0000256" key="1">
    <source>
        <dbReference type="ARBA" id="ARBA00006817"/>
    </source>
</evidence>
<dbReference type="RefSeq" id="WP_091835611.1">
    <property type="nucleotide sequence ID" value="NZ_FOAN01000004.1"/>
</dbReference>
<dbReference type="EMBL" id="FOAN01000004">
    <property type="protein sequence ID" value="SEL60295.1"/>
    <property type="molecule type" value="Genomic_DNA"/>
</dbReference>
<dbReference type="CDD" id="cd08895">
    <property type="entry name" value="SRPBCC_CalC_Aha1-like_2"/>
    <property type="match status" value="1"/>
</dbReference>
<organism evidence="3 4">
    <name type="scientific">Bosea lupini</name>
    <dbReference type="NCBI Taxonomy" id="1036779"/>
    <lineage>
        <taxon>Bacteria</taxon>
        <taxon>Pseudomonadati</taxon>
        <taxon>Pseudomonadota</taxon>
        <taxon>Alphaproteobacteria</taxon>
        <taxon>Hyphomicrobiales</taxon>
        <taxon>Boseaceae</taxon>
        <taxon>Bosea</taxon>
    </lineage>
</organism>